<evidence type="ECO:0000256" key="7">
    <source>
        <dbReference type="ARBA" id="ARBA00022833"/>
    </source>
</evidence>
<evidence type="ECO:0000256" key="9">
    <source>
        <dbReference type="SAM" id="MobiDB-lite"/>
    </source>
</evidence>
<dbReference type="InterPro" id="IPR001841">
    <property type="entry name" value="Znf_RING"/>
</dbReference>
<dbReference type="InterPro" id="IPR039525">
    <property type="entry name" value="RNF126-like_zinc-ribbon"/>
</dbReference>
<evidence type="ECO:0000256" key="6">
    <source>
        <dbReference type="ARBA" id="ARBA00022786"/>
    </source>
</evidence>
<protein>
    <recommendedName>
        <fullName evidence="2">RING-type E3 ubiquitin transferase</fullName>
        <ecNumber evidence="2">2.3.2.27</ecNumber>
    </recommendedName>
</protein>
<dbReference type="PANTHER" id="PTHR15710">
    <property type="entry name" value="E3 UBIQUITIN-PROTEIN LIGASE PRAJA"/>
    <property type="match status" value="1"/>
</dbReference>
<dbReference type="SUPFAM" id="SSF57850">
    <property type="entry name" value="RING/U-box"/>
    <property type="match status" value="1"/>
</dbReference>
<feature type="compositionally biased region" description="Polar residues" evidence="9">
    <location>
        <begin position="340"/>
        <end position="367"/>
    </location>
</feature>
<evidence type="ECO:0000313" key="11">
    <source>
        <dbReference type="EMBL" id="RDX96378.1"/>
    </source>
</evidence>
<name>A0A371H0N5_MUCPR</name>
<dbReference type="InterPro" id="IPR013083">
    <property type="entry name" value="Znf_RING/FYVE/PHD"/>
</dbReference>
<feature type="region of interest" description="Disordered" evidence="9">
    <location>
        <begin position="297"/>
        <end position="375"/>
    </location>
</feature>
<dbReference type="GO" id="GO:0061630">
    <property type="term" value="F:ubiquitin protein ligase activity"/>
    <property type="evidence" value="ECO:0007669"/>
    <property type="project" value="UniProtKB-EC"/>
</dbReference>
<evidence type="ECO:0000256" key="5">
    <source>
        <dbReference type="ARBA" id="ARBA00022771"/>
    </source>
</evidence>
<evidence type="ECO:0000256" key="2">
    <source>
        <dbReference type="ARBA" id="ARBA00012483"/>
    </source>
</evidence>
<dbReference type="Pfam" id="PF14369">
    <property type="entry name" value="Zn_ribbon_19"/>
    <property type="match status" value="1"/>
</dbReference>
<dbReference type="CDD" id="cd16667">
    <property type="entry name" value="RING-H2_RNF126-like"/>
    <property type="match status" value="1"/>
</dbReference>
<keyword evidence="7" id="KW-0862">Zinc</keyword>
<dbReference type="Proteomes" id="UP000257109">
    <property type="component" value="Unassembled WGS sequence"/>
</dbReference>
<organism evidence="11 12">
    <name type="scientific">Mucuna pruriens</name>
    <name type="common">Velvet bean</name>
    <name type="synonym">Dolichos pruriens</name>
    <dbReference type="NCBI Taxonomy" id="157652"/>
    <lineage>
        <taxon>Eukaryota</taxon>
        <taxon>Viridiplantae</taxon>
        <taxon>Streptophyta</taxon>
        <taxon>Embryophyta</taxon>
        <taxon>Tracheophyta</taxon>
        <taxon>Spermatophyta</taxon>
        <taxon>Magnoliopsida</taxon>
        <taxon>eudicotyledons</taxon>
        <taxon>Gunneridae</taxon>
        <taxon>Pentapetalae</taxon>
        <taxon>rosids</taxon>
        <taxon>fabids</taxon>
        <taxon>Fabales</taxon>
        <taxon>Fabaceae</taxon>
        <taxon>Papilionoideae</taxon>
        <taxon>50 kb inversion clade</taxon>
        <taxon>NPAAA clade</taxon>
        <taxon>indigoferoid/millettioid clade</taxon>
        <taxon>Phaseoleae</taxon>
        <taxon>Mucuna</taxon>
    </lineage>
</organism>
<dbReference type="EC" id="2.3.2.27" evidence="2"/>
<evidence type="ECO:0000259" key="10">
    <source>
        <dbReference type="PROSITE" id="PS50089"/>
    </source>
</evidence>
<sequence length="375" mass="41707">MKHAVPAKLDVVTFISSFFALTRRCPLHRSKQRILFDPYLSVNISHHAVVTVKDSEVWGRSLGVNKRMSNSRNTHWCYSCRRPVRLGRRDMVCPSCNEGFVHELNDMVHVNPVDIFGMDNSDERDQRLGLMESLSAFMRHQMADRGRNRDIRARTDSNPEHSAGFAPLLIFGGQIPFRLSGHGGFEALFNGAPGIGLTRGNTGDYFVGPGLEELFEQLSANNRQGPPPASRSSIDAMPTIKITQRHLRSDSHCAVCKDKFELGSEARQMPCNHLYHSDCIVPWLVQHNSCPVCRQELPPQGLSSNRSGTNGRSRSGRVSSSGRESQGRRNPFSFLWPFRSSHSSSNGGEATGSSTTTPTIPENSNHAGYSGWPFE</sequence>
<accession>A0A371H0N5</accession>
<evidence type="ECO:0000313" key="12">
    <source>
        <dbReference type="Proteomes" id="UP000257109"/>
    </source>
</evidence>
<dbReference type="OrthoDB" id="8062037at2759"/>
<dbReference type="FunFam" id="3.30.40.10:FF:000022">
    <property type="entry name" value="E3 ubiquitin-protein ligase RING1-like"/>
    <property type="match status" value="1"/>
</dbReference>
<keyword evidence="3" id="KW-0808">Transferase</keyword>
<keyword evidence="12" id="KW-1185">Reference proteome</keyword>
<keyword evidence="6" id="KW-0833">Ubl conjugation pathway</keyword>
<dbReference type="Gene3D" id="3.30.40.10">
    <property type="entry name" value="Zinc/RING finger domain, C3HC4 (zinc finger)"/>
    <property type="match status" value="1"/>
</dbReference>
<gene>
    <name evidence="11" type="primary">RHC1A</name>
    <name evidence="11" type="ORF">CR513_20971</name>
</gene>
<evidence type="ECO:0000256" key="8">
    <source>
        <dbReference type="PROSITE-ProRule" id="PRU00175"/>
    </source>
</evidence>
<dbReference type="PANTHER" id="PTHR15710:SF34">
    <property type="entry name" value="E3 UBIQUITIN-PROTEIN LIGASE RHC1A-RELATED"/>
    <property type="match status" value="1"/>
</dbReference>
<dbReference type="EMBL" id="QJKJ01003899">
    <property type="protein sequence ID" value="RDX96378.1"/>
    <property type="molecule type" value="Genomic_DNA"/>
</dbReference>
<dbReference type="GO" id="GO:0016567">
    <property type="term" value="P:protein ubiquitination"/>
    <property type="evidence" value="ECO:0007669"/>
    <property type="project" value="TreeGrafter"/>
</dbReference>
<dbReference type="Pfam" id="PF13639">
    <property type="entry name" value="zf-RING_2"/>
    <property type="match status" value="1"/>
</dbReference>
<dbReference type="AlphaFoldDB" id="A0A371H0N5"/>
<dbReference type="GO" id="GO:0005737">
    <property type="term" value="C:cytoplasm"/>
    <property type="evidence" value="ECO:0007669"/>
    <property type="project" value="TreeGrafter"/>
</dbReference>
<dbReference type="SMART" id="SM00184">
    <property type="entry name" value="RING"/>
    <property type="match status" value="1"/>
</dbReference>
<comment type="catalytic activity">
    <reaction evidence="1">
        <text>S-ubiquitinyl-[E2 ubiquitin-conjugating enzyme]-L-cysteine + [acceptor protein]-L-lysine = [E2 ubiquitin-conjugating enzyme]-L-cysteine + N(6)-ubiquitinyl-[acceptor protein]-L-lysine.</text>
        <dbReference type="EC" id="2.3.2.27"/>
    </reaction>
</comment>
<dbReference type="PROSITE" id="PS50089">
    <property type="entry name" value="ZF_RING_2"/>
    <property type="match status" value="1"/>
</dbReference>
<evidence type="ECO:0000256" key="4">
    <source>
        <dbReference type="ARBA" id="ARBA00022723"/>
    </source>
</evidence>
<keyword evidence="4" id="KW-0479">Metal-binding</keyword>
<evidence type="ECO:0000256" key="3">
    <source>
        <dbReference type="ARBA" id="ARBA00022679"/>
    </source>
</evidence>
<keyword evidence="5 8" id="KW-0863">Zinc-finger</keyword>
<proteinExistence type="predicted"/>
<feature type="non-terminal residue" evidence="11">
    <location>
        <position position="1"/>
    </location>
</feature>
<feature type="domain" description="RING-type" evidence="10">
    <location>
        <begin position="253"/>
        <end position="294"/>
    </location>
</feature>
<dbReference type="GO" id="GO:0008270">
    <property type="term" value="F:zinc ion binding"/>
    <property type="evidence" value="ECO:0007669"/>
    <property type="project" value="UniProtKB-KW"/>
</dbReference>
<reference evidence="11" key="1">
    <citation type="submission" date="2018-05" db="EMBL/GenBank/DDBJ databases">
        <title>Draft genome of Mucuna pruriens seed.</title>
        <authorList>
            <person name="Nnadi N.E."/>
            <person name="Vos R."/>
            <person name="Hasami M.H."/>
            <person name="Devisetty U.K."/>
            <person name="Aguiy J.C."/>
        </authorList>
    </citation>
    <scope>NUCLEOTIDE SEQUENCE [LARGE SCALE GENOMIC DNA]</scope>
    <source>
        <strain evidence="11">JCA_2017</strain>
    </source>
</reference>
<comment type="caution">
    <text evidence="11">The sequence shown here is derived from an EMBL/GenBank/DDBJ whole genome shotgun (WGS) entry which is preliminary data.</text>
</comment>
<evidence type="ECO:0000256" key="1">
    <source>
        <dbReference type="ARBA" id="ARBA00000900"/>
    </source>
</evidence>
<feature type="compositionally biased region" description="Low complexity" evidence="9">
    <location>
        <begin position="301"/>
        <end position="330"/>
    </location>
</feature>